<name>A0A163KJZ7_ABSGL</name>
<dbReference type="AlphaFoldDB" id="A0A163KJZ7"/>
<dbReference type="InParanoid" id="A0A163KJZ7"/>
<keyword evidence="3" id="KW-1185">Reference proteome</keyword>
<gene>
    <name evidence="2" type="primary">ABSGL_14326.1 scaffold 14385</name>
</gene>
<feature type="compositionally biased region" description="Polar residues" evidence="1">
    <location>
        <begin position="421"/>
        <end position="431"/>
    </location>
</feature>
<accession>A0A163KJZ7</accession>
<feature type="region of interest" description="Disordered" evidence="1">
    <location>
        <begin position="413"/>
        <end position="448"/>
    </location>
</feature>
<proteinExistence type="predicted"/>
<sequence>MSEQCDTLDLGAATLRVDHAKMIKMTQDDQHKPPLAILKNFVVDKGEWKPIRKDDGVGGKAQIKAGLFIVDMPPPAGERQKQVATPLRHPIALNKEMEDDLGLEIYSADTSDCLTTHSSSSSAASSRDHGGTGGTDNNDDDNEVLDLGLTIGMQHQKDHQQQQQRRRTISSSSSPLGKHIMVNKKLWSTSTTTAATPSSSSSSTSSSSSSSLSPSPSLLPPLSIMKGLSAKPCKSGRLPYLQIGDGLQRYTFMLRIVEATAAMSLIPPTMRFLHTQKSIQYTFSEWQIKHNVVIKGNAWQVIEPPMCLSLQGHFQDIQRWLTQQQNEIEVRLVVSDLPSSSSSSSSSLSSSSKYEQVIGKSVIRLKGWCPLGIEQASFPIHDRFKQLHIDPPYQLAGVSVQLGLMDGWGNDDDDGDGLLKRSNSGSEDTLVQQQQQQQQRFLHQHSIK</sequence>
<reference evidence="2" key="1">
    <citation type="submission" date="2016-04" db="EMBL/GenBank/DDBJ databases">
        <authorList>
            <person name="Evans L.H."/>
            <person name="Alamgir A."/>
            <person name="Owens N."/>
            <person name="Weber N.D."/>
            <person name="Virtaneva K."/>
            <person name="Barbian K."/>
            <person name="Babar A."/>
            <person name="Rosenke K."/>
        </authorList>
    </citation>
    <scope>NUCLEOTIDE SEQUENCE [LARGE SCALE GENOMIC DNA]</scope>
    <source>
        <strain evidence="2">CBS 101.48</strain>
    </source>
</reference>
<feature type="region of interest" description="Disordered" evidence="1">
    <location>
        <begin position="114"/>
        <end position="176"/>
    </location>
</feature>
<dbReference type="OrthoDB" id="2221257at2759"/>
<dbReference type="Proteomes" id="UP000078561">
    <property type="component" value="Unassembled WGS sequence"/>
</dbReference>
<dbReference type="EMBL" id="LT554895">
    <property type="protein sequence ID" value="SAM08663.1"/>
    <property type="molecule type" value="Genomic_DNA"/>
</dbReference>
<protein>
    <submittedName>
        <fullName evidence="2">Uncharacterized protein</fullName>
    </submittedName>
</protein>
<organism evidence="2">
    <name type="scientific">Absidia glauca</name>
    <name type="common">Pin mould</name>
    <dbReference type="NCBI Taxonomy" id="4829"/>
    <lineage>
        <taxon>Eukaryota</taxon>
        <taxon>Fungi</taxon>
        <taxon>Fungi incertae sedis</taxon>
        <taxon>Mucoromycota</taxon>
        <taxon>Mucoromycotina</taxon>
        <taxon>Mucoromycetes</taxon>
        <taxon>Mucorales</taxon>
        <taxon>Cunninghamellaceae</taxon>
        <taxon>Absidia</taxon>
    </lineage>
</organism>
<evidence type="ECO:0000256" key="1">
    <source>
        <dbReference type="SAM" id="MobiDB-lite"/>
    </source>
</evidence>
<evidence type="ECO:0000313" key="3">
    <source>
        <dbReference type="Proteomes" id="UP000078561"/>
    </source>
</evidence>
<evidence type="ECO:0000313" key="2">
    <source>
        <dbReference type="EMBL" id="SAM08663.1"/>
    </source>
</evidence>
<dbReference type="OMA" id="ATEYHAN"/>
<feature type="region of interest" description="Disordered" evidence="1">
    <location>
        <begin position="189"/>
        <end position="216"/>
    </location>
</feature>